<feature type="transmembrane region" description="Helical" evidence="2">
    <location>
        <begin position="599"/>
        <end position="623"/>
    </location>
</feature>
<keyword evidence="2" id="KW-0812">Transmembrane</keyword>
<feature type="transmembrane region" description="Helical" evidence="2">
    <location>
        <begin position="541"/>
        <end position="560"/>
    </location>
</feature>
<dbReference type="Proteomes" id="UP000307440">
    <property type="component" value="Unassembled WGS sequence"/>
</dbReference>
<feature type="compositionally biased region" description="Low complexity" evidence="1">
    <location>
        <begin position="130"/>
        <end position="146"/>
    </location>
</feature>
<dbReference type="EMBL" id="ML210146">
    <property type="protein sequence ID" value="TFK30404.1"/>
    <property type="molecule type" value="Genomic_DNA"/>
</dbReference>
<evidence type="ECO:0000313" key="3">
    <source>
        <dbReference type="EMBL" id="TFK30404.1"/>
    </source>
</evidence>
<protein>
    <submittedName>
        <fullName evidence="3">Uncharacterized protein</fullName>
    </submittedName>
</protein>
<reference evidence="3 4" key="1">
    <citation type="journal article" date="2019" name="Nat. Ecol. Evol.">
        <title>Megaphylogeny resolves global patterns of mushroom evolution.</title>
        <authorList>
            <person name="Varga T."/>
            <person name="Krizsan K."/>
            <person name="Foldi C."/>
            <person name="Dima B."/>
            <person name="Sanchez-Garcia M."/>
            <person name="Sanchez-Ramirez S."/>
            <person name="Szollosi G.J."/>
            <person name="Szarkandi J.G."/>
            <person name="Papp V."/>
            <person name="Albert L."/>
            <person name="Andreopoulos W."/>
            <person name="Angelini C."/>
            <person name="Antonin V."/>
            <person name="Barry K.W."/>
            <person name="Bougher N.L."/>
            <person name="Buchanan P."/>
            <person name="Buyck B."/>
            <person name="Bense V."/>
            <person name="Catcheside P."/>
            <person name="Chovatia M."/>
            <person name="Cooper J."/>
            <person name="Damon W."/>
            <person name="Desjardin D."/>
            <person name="Finy P."/>
            <person name="Geml J."/>
            <person name="Haridas S."/>
            <person name="Hughes K."/>
            <person name="Justo A."/>
            <person name="Karasinski D."/>
            <person name="Kautmanova I."/>
            <person name="Kiss B."/>
            <person name="Kocsube S."/>
            <person name="Kotiranta H."/>
            <person name="LaButti K.M."/>
            <person name="Lechner B.E."/>
            <person name="Liimatainen K."/>
            <person name="Lipzen A."/>
            <person name="Lukacs Z."/>
            <person name="Mihaltcheva S."/>
            <person name="Morgado L.N."/>
            <person name="Niskanen T."/>
            <person name="Noordeloos M.E."/>
            <person name="Ohm R.A."/>
            <person name="Ortiz-Santana B."/>
            <person name="Ovrebo C."/>
            <person name="Racz N."/>
            <person name="Riley R."/>
            <person name="Savchenko A."/>
            <person name="Shiryaev A."/>
            <person name="Soop K."/>
            <person name="Spirin V."/>
            <person name="Szebenyi C."/>
            <person name="Tomsovsky M."/>
            <person name="Tulloss R.E."/>
            <person name="Uehling J."/>
            <person name="Grigoriev I.V."/>
            <person name="Vagvolgyi C."/>
            <person name="Papp T."/>
            <person name="Martin F.M."/>
            <person name="Miettinen O."/>
            <person name="Hibbett D.S."/>
            <person name="Nagy L.G."/>
        </authorList>
    </citation>
    <scope>NUCLEOTIDE SEQUENCE [LARGE SCALE GENOMIC DNA]</scope>
    <source>
        <strain evidence="3 4">CBS 121175</strain>
    </source>
</reference>
<feature type="compositionally biased region" description="Polar residues" evidence="1">
    <location>
        <begin position="22"/>
        <end position="39"/>
    </location>
</feature>
<accession>A0A5C3LBG1</accession>
<feature type="transmembrane region" description="Helical" evidence="2">
    <location>
        <begin position="349"/>
        <end position="374"/>
    </location>
</feature>
<proteinExistence type="predicted"/>
<name>A0A5C3LBG1_COPMA</name>
<gene>
    <name evidence="3" type="ORF">FA15DRAFT_579807</name>
</gene>
<feature type="transmembrane region" description="Helical" evidence="2">
    <location>
        <begin position="424"/>
        <end position="447"/>
    </location>
</feature>
<keyword evidence="2" id="KW-0472">Membrane</keyword>
<evidence type="ECO:0000256" key="2">
    <source>
        <dbReference type="SAM" id="Phobius"/>
    </source>
</evidence>
<feature type="transmembrane region" description="Helical" evidence="2">
    <location>
        <begin position="259"/>
        <end position="275"/>
    </location>
</feature>
<organism evidence="3 4">
    <name type="scientific">Coprinopsis marcescibilis</name>
    <name type="common">Agaric fungus</name>
    <name type="synonym">Psathyrella marcescibilis</name>
    <dbReference type="NCBI Taxonomy" id="230819"/>
    <lineage>
        <taxon>Eukaryota</taxon>
        <taxon>Fungi</taxon>
        <taxon>Dikarya</taxon>
        <taxon>Basidiomycota</taxon>
        <taxon>Agaricomycotina</taxon>
        <taxon>Agaricomycetes</taxon>
        <taxon>Agaricomycetidae</taxon>
        <taxon>Agaricales</taxon>
        <taxon>Agaricineae</taxon>
        <taxon>Psathyrellaceae</taxon>
        <taxon>Coprinopsis</taxon>
    </lineage>
</organism>
<dbReference type="STRING" id="230819.A0A5C3LBG1"/>
<dbReference type="AlphaFoldDB" id="A0A5C3LBG1"/>
<evidence type="ECO:0000313" key="4">
    <source>
        <dbReference type="Proteomes" id="UP000307440"/>
    </source>
</evidence>
<keyword evidence="2" id="KW-1133">Transmembrane helix</keyword>
<sequence>MPVEELIRLFESPSAKVDGTEAPTNPNSNGQAAAPNSTLAPLPARFIRHIRTETSVNGLRKAESSAKASNGPLQERKVAPRGEQRQDRRSGLPRSSAIQFAEEHGRLLEHTYPPNAQGRSKVTPTESDRTNTSTTQTSSNRSNSPSHLPIPATTVFSRNAIALLLPRLDAYISSLPKHEFLRQEDLDKKDEGGRPRMFPPMDRLKELKTTLEDLEYNSTITPTWRNRKTILRSTMNVAIGFLGSSALASFYSLQGLVNTVQVFALILSTIVPRNADDVWGKWRTLFLGTIPNILALNFASTLIQSLLYLVIFMSITACFLWYFYRSTLQCDRYNTLEGLQQTESQGSQWGLVIVTFLLTVIYLPLSTMALHVVVWSEELWPVKNPYINTTTFPPSLDLLGPMAEYRDPLDFCWTTTMKRNEVNYAPILVSLGVIVFLILAIWFPLALRRVIEQSVPKVEKHSSMGRIRSSADMDAEYHRLLERDRNPFAFLYSAFRRGWGTYESTYLFAKLSTLAIIAIIDSNNCIFRSYSRTTIPVVRQIILLISTTGFFMAQCIYAPFLDPVNNASEWTSRLNYVTTSTTALLISLNVPNKHIIDTYVLYSIYILTYGLGFYFSAINLGIMQRAVKRLTRRIDFSVDIFSPRLDVSPSSVHIKRRIWQESVTTLLLTDADCQIPSDQPMSFAQAQDNEYPPYLLDFRGTPGERHAENMKILRETGDMGYKQAVSLLNGPDYAWYRYLEEQIQKHFVGPDSYWHPPSEESGVWKSYFGNAWWIPFPPTLVMRYDSGGTAVLRSVSDLDTYITQNYDPDIQRRKQVRLSLRALDGQRVYWPYEHRKVSSSSSWLMGRRGKYTATTSVHYKSCVFRIRRNGFLLWKGLHLGSGFEAELIYGRRMRMTGDVIGLNDEFDLTSPLAKFLELNRLIIEERMPQIEEALASYRKFHREECLWKVQVLSYRFHGHVYTQPCDPTGLPQSSIEFEQDPRVRELVLHSESVFRCMYDRYTAVTTSEVSTWWYLFWDDLWRRNQDTIAELNRYQEDFNPHYSTSIAYTPLPRPVLESFLTQRGLLHKKPRMFDFFHSGFLNKLYVRLNDCVFRDSQRAVMFHLGHDRQELDMEDIDILTQGNPSTLGTGGGTDHDVSWIRTRPTYRWEGLLTDPVRTHDWGQRKWFSKLGAWFGLTPIWRTGIVSQGLSLDVRVESGKYVLLDDASTVHTSTRADISRR</sequence>
<feature type="compositionally biased region" description="Basic and acidic residues" evidence="1">
    <location>
        <begin position="74"/>
        <end position="90"/>
    </location>
</feature>
<evidence type="ECO:0000256" key="1">
    <source>
        <dbReference type="SAM" id="MobiDB-lite"/>
    </source>
</evidence>
<feature type="region of interest" description="Disordered" evidence="1">
    <location>
        <begin position="55"/>
        <end position="96"/>
    </location>
</feature>
<feature type="region of interest" description="Disordered" evidence="1">
    <location>
        <begin position="10"/>
        <end position="40"/>
    </location>
</feature>
<dbReference type="OrthoDB" id="10261361at2759"/>
<keyword evidence="4" id="KW-1185">Reference proteome</keyword>
<feature type="region of interest" description="Disordered" evidence="1">
    <location>
        <begin position="108"/>
        <end position="151"/>
    </location>
</feature>